<organism evidence="2 3">
    <name type="scientific">Mucuna pruriens</name>
    <name type="common">Velvet bean</name>
    <name type="synonym">Dolichos pruriens</name>
    <dbReference type="NCBI Taxonomy" id="157652"/>
    <lineage>
        <taxon>Eukaryota</taxon>
        <taxon>Viridiplantae</taxon>
        <taxon>Streptophyta</taxon>
        <taxon>Embryophyta</taxon>
        <taxon>Tracheophyta</taxon>
        <taxon>Spermatophyta</taxon>
        <taxon>Magnoliopsida</taxon>
        <taxon>eudicotyledons</taxon>
        <taxon>Gunneridae</taxon>
        <taxon>Pentapetalae</taxon>
        <taxon>rosids</taxon>
        <taxon>fabids</taxon>
        <taxon>Fabales</taxon>
        <taxon>Fabaceae</taxon>
        <taxon>Papilionoideae</taxon>
        <taxon>50 kb inversion clade</taxon>
        <taxon>NPAAA clade</taxon>
        <taxon>indigoferoid/millettioid clade</taxon>
        <taxon>Phaseoleae</taxon>
        <taxon>Mucuna</taxon>
    </lineage>
</organism>
<gene>
    <name evidence="2" type="ORF">CR513_05041</name>
</gene>
<feature type="compositionally biased region" description="Basic and acidic residues" evidence="1">
    <location>
        <begin position="102"/>
        <end position="113"/>
    </location>
</feature>
<evidence type="ECO:0000313" key="3">
    <source>
        <dbReference type="Proteomes" id="UP000257109"/>
    </source>
</evidence>
<protein>
    <submittedName>
        <fullName evidence="2">Uncharacterized protein</fullName>
    </submittedName>
</protein>
<evidence type="ECO:0000256" key="1">
    <source>
        <dbReference type="SAM" id="MobiDB-lite"/>
    </source>
</evidence>
<feature type="compositionally biased region" description="Acidic residues" evidence="1">
    <location>
        <begin position="114"/>
        <end position="130"/>
    </location>
</feature>
<dbReference type="AlphaFoldDB" id="A0A371I5Z9"/>
<dbReference type="EMBL" id="QJKJ01000844">
    <property type="protein sequence ID" value="RDY10441.1"/>
    <property type="molecule type" value="Genomic_DNA"/>
</dbReference>
<keyword evidence="3" id="KW-1185">Reference proteome</keyword>
<feature type="non-terminal residue" evidence="2">
    <location>
        <position position="1"/>
    </location>
</feature>
<evidence type="ECO:0000313" key="2">
    <source>
        <dbReference type="EMBL" id="RDY10441.1"/>
    </source>
</evidence>
<feature type="compositionally biased region" description="Acidic residues" evidence="1">
    <location>
        <begin position="137"/>
        <end position="147"/>
    </location>
</feature>
<sequence>MDFYMLEGLYKCINKLSEDDEFLYHIHNELPIYKRGRALQEHYECRDLIVLNGMDDNNKWIMGELDGDGENAKDELVFDDDVLTWRNVMTWRNVISTTETAEPLKKEKEKGVVEEEDADEPNQDEGEEEYNSSSNGSDEDNVMELQEDEKITNKI</sequence>
<proteinExistence type="predicted"/>
<dbReference type="STRING" id="157652.A0A371I5Z9"/>
<accession>A0A371I5Z9</accession>
<dbReference type="Proteomes" id="UP000257109">
    <property type="component" value="Unassembled WGS sequence"/>
</dbReference>
<name>A0A371I5Z9_MUCPR</name>
<comment type="caution">
    <text evidence="2">The sequence shown here is derived from an EMBL/GenBank/DDBJ whole genome shotgun (WGS) entry which is preliminary data.</text>
</comment>
<feature type="region of interest" description="Disordered" evidence="1">
    <location>
        <begin position="99"/>
        <end position="155"/>
    </location>
</feature>
<reference evidence="2" key="1">
    <citation type="submission" date="2018-05" db="EMBL/GenBank/DDBJ databases">
        <title>Draft genome of Mucuna pruriens seed.</title>
        <authorList>
            <person name="Nnadi N.E."/>
            <person name="Vos R."/>
            <person name="Hasami M.H."/>
            <person name="Devisetty U.K."/>
            <person name="Aguiy J.C."/>
        </authorList>
    </citation>
    <scope>NUCLEOTIDE SEQUENCE [LARGE SCALE GENOMIC DNA]</scope>
    <source>
        <strain evidence="2">JCA_2017</strain>
    </source>
</reference>